<comment type="catalytic activity">
    <reaction evidence="1 17">
        <text>2 a ubiquinol + O2 = 2 a ubiquinone + 2 H2O</text>
        <dbReference type="Rhea" id="RHEA:30255"/>
        <dbReference type="Rhea" id="RHEA-COMP:9565"/>
        <dbReference type="Rhea" id="RHEA-COMP:9566"/>
        <dbReference type="ChEBI" id="CHEBI:15377"/>
        <dbReference type="ChEBI" id="CHEBI:15379"/>
        <dbReference type="ChEBI" id="CHEBI:16389"/>
        <dbReference type="ChEBI" id="CHEBI:17976"/>
        <dbReference type="EC" id="1.10.3.11"/>
    </reaction>
</comment>
<keyword evidence="5 17" id="KW-0679">Respiratory chain</keyword>
<evidence type="ECO:0000313" key="18">
    <source>
        <dbReference type="EMBL" id="KAG2657869.1"/>
    </source>
</evidence>
<keyword evidence="4" id="KW-0813">Transport</keyword>
<evidence type="ECO:0000256" key="1">
    <source>
        <dbReference type="ARBA" id="ARBA00001192"/>
    </source>
</evidence>
<protein>
    <recommendedName>
        <fullName evidence="17">Ubiquinol oxidase</fullName>
        <ecNumber evidence="17">1.10.3.11</ecNumber>
    </recommendedName>
</protein>
<proteinExistence type="inferred from homology"/>
<dbReference type="EMBL" id="CM029037">
    <property type="protein sequence ID" value="KAG2657869.1"/>
    <property type="molecule type" value="Genomic_DNA"/>
</dbReference>
<dbReference type="GO" id="GO:0098803">
    <property type="term" value="C:respiratory chain complex"/>
    <property type="evidence" value="ECO:0007669"/>
    <property type="project" value="UniProtKB-UniRule"/>
</dbReference>
<evidence type="ECO:0000256" key="7">
    <source>
        <dbReference type="ARBA" id="ARBA00022723"/>
    </source>
</evidence>
<evidence type="ECO:0000256" key="14">
    <source>
        <dbReference type="ARBA" id="ARBA00023128"/>
    </source>
</evidence>
<dbReference type="OrthoDB" id="16906at2759"/>
<dbReference type="FunFam" id="1.20.1260.140:FF:000001">
    <property type="entry name" value="Ubiquinol oxidase"/>
    <property type="match status" value="1"/>
</dbReference>
<keyword evidence="11" id="KW-1133">Transmembrane helix</keyword>
<dbReference type="GO" id="GO:0106292">
    <property type="term" value="F:superoxide-generating NADPH oxidase activity"/>
    <property type="evidence" value="ECO:0007669"/>
    <property type="project" value="UniProtKB-ARBA"/>
</dbReference>
<comment type="function">
    <text evidence="16">Catalyzes the cyanide-resistant oxidation of ubiquinol and the reduction of molecular oxygen to water, but does not translocate protons and consequently is not linked to oxidative phosphorylation. May increase respiration when the cytochrome respiratory pathway is restricted, or in response to low temperatures.</text>
</comment>
<evidence type="ECO:0000256" key="12">
    <source>
        <dbReference type="ARBA" id="ARBA00023002"/>
    </source>
</evidence>
<evidence type="ECO:0000256" key="2">
    <source>
        <dbReference type="ARBA" id="ARBA00004448"/>
    </source>
</evidence>
<keyword evidence="14" id="KW-0496">Mitochondrion</keyword>
<evidence type="ECO:0000256" key="15">
    <source>
        <dbReference type="ARBA" id="ARBA00023136"/>
    </source>
</evidence>
<comment type="similarity">
    <text evidence="3 17">Belongs to the alternative oxidase family.</text>
</comment>
<dbReference type="GO" id="GO:0046872">
    <property type="term" value="F:metal ion binding"/>
    <property type="evidence" value="ECO:0007669"/>
    <property type="project" value="UniProtKB-UniRule"/>
</dbReference>
<sequence>MTMLQSARRAAGSAATITLSGSRLLSMGSVAGHSPMSMCAPAVPTHCIARARLAATAAPVPGSSFDMEPAVSAKEKKTEHEKETASYWGVSPTRVVKDDGTKWKWSCFRPWDAYEADVSIDLMKHHEPVTLGDKMARWTVKAMRWPTDIFFQRRYGCRAMMLETVAAVPGMVAGAVLHLRSLRRFEQSGGWIRALLEEAENERMHLMTFMEVSQPRWHERALVVAVQGVFLHAYLAAYLLSPATAHRMVGYLEEEAVHSYTEFLRDIDAGKIEDVPAPAIAIDYWRLPAGATLRDVVKVVRADEAHHRDVNHYASDIHHQGHALREIAAPIGYH</sequence>
<keyword evidence="8" id="KW-0999">Mitochondrion inner membrane</keyword>
<dbReference type="InterPro" id="IPR038659">
    <property type="entry name" value="AOX_sf"/>
</dbReference>
<dbReference type="InterPro" id="IPR002680">
    <property type="entry name" value="AOX"/>
</dbReference>
<dbReference type="CDD" id="cd01053">
    <property type="entry name" value="AOX"/>
    <property type="match status" value="1"/>
</dbReference>
<evidence type="ECO:0000256" key="11">
    <source>
        <dbReference type="ARBA" id="ARBA00022989"/>
    </source>
</evidence>
<comment type="cofactor">
    <cofactor evidence="17">
        <name>Fe cation</name>
        <dbReference type="ChEBI" id="CHEBI:24875"/>
    </cofactor>
    <text evidence="17">Binds 2 iron ions per subunit.</text>
</comment>
<evidence type="ECO:0000256" key="9">
    <source>
        <dbReference type="ARBA" id="ARBA00022946"/>
    </source>
</evidence>
<evidence type="ECO:0000256" key="8">
    <source>
        <dbReference type="ARBA" id="ARBA00022792"/>
    </source>
</evidence>
<dbReference type="Proteomes" id="UP000823388">
    <property type="component" value="Chromosome 1K"/>
</dbReference>
<evidence type="ECO:0000256" key="6">
    <source>
        <dbReference type="ARBA" id="ARBA00022692"/>
    </source>
</evidence>
<dbReference type="EC" id="1.10.3.11" evidence="17"/>
<evidence type="ECO:0000256" key="10">
    <source>
        <dbReference type="ARBA" id="ARBA00022982"/>
    </source>
</evidence>
<evidence type="ECO:0000256" key="17">
    <source>
        <dbReference type="RuleBase" id="RU003779"/>
    </source>
</evidence>
<evidence type="ECO:0000256" key="3">
    <source>
        <dbReference type="ARBA" id="ARBA00008388"/>
    </source>
</evidence>
<comment type="subcellular location">
    <subcellularLocation>
        <location evidence="2">Mitochondrion inner membrane</location>
        <topology evidence="2">Multi-pass membrane protein</topology>
    </subcellularLocation>
</comment>
<keyword evidence="19" id="KW-1185">Reference proteome</keyword>
<dbReference type="Gene3D" id="1.20.1260.140">
    <property type="entry name" value="Alternative oxidase"/>
    <property type="match status" value="1"/>
</dbReference>
<evidence type="ECO:0000256" key="4">
    <source>
        <dbReference type="ARBA" id="ARBA00022448"/>
    </source>
</evidence>
<gene>
    <name evidence="18" type="ORF">PVAP13_1KG139300</name>
</gene>
<dbReference type="GO" id="GO:0005743">
    <property type="term" value="C:mitochondrial inner membrane"/>
    <property type="evidence" value="ECO:0007669"/>
    <property type="project" value="UniProtKB-SubCell"/>
</dbReference>
<dbReference type="PANTHER" id="PTHR31803:SF34">
    <property type="entry name" value="UBIQUINOL OXIDASE 1C, MITOCHONDRIAL"/>
    <property type="match status" value="1"/>
</dbReference>
<evidence type="ECO:0000256" key="5">
    <source>
        <dbReference type="ARBA" id="ARBA00022660"/>
    </source>
</evidence>
<dbReference type="AlphaFoldDB" id="A0A8T0XQZ3"/>
<keyword evidence="6 17" id="KW-0812">Transmembrane</keyword>
<comment type="caution">
    <text evidence="18">The sequence shown here is derived from an EMBL/GenBank/DDBJ whole genome shotgun (WGS) entry which is preliminary data.</text>
</comment>
<dbReference type="GO" id="GO:0009916">
    <property type="term" value="F:alternative oxidase activity"/>
    <property type="evidence" value="ECO:0007669"/>
    <property type="project" value="UniProtKB-UniRule"/>
</dbReference>
<evidence type="ECO:0000256" key="13">
    <source>
        <dbReference type="ARBA" id="ARBA00023004"/>
    </source>
</evidence>
<keyword evidence="12 17" id="KW-0560">Oxidoreductase</keyword>
<dbReference type="GO" id="GO:0102721">
    <property type="term" value="F:ubiquinol:oxygen oxidoreductase activity"/>
    <property type="evidence" value="ECO:0007669"/>
    <property type="project" value="UniProtKB-EC"/>
</dbReference>
<keyword evidence="13 17" id="KW-0408">Iron</keyword>
<keyword evidence="15 17" id="KW-0472">Membrane</keyword>
<dbReference type="PANTHER" id="PTHR31803">
    <property type="entry name" value="ALTERNATIVE OXIDASE"/>
    <property type="match status" value="1"/>
</dbReference>
<organism evidence="18 19">
    <name type="scientific">Panicum virgatum</name>
    <name type="common">Blackwell switchgrass</name>
    <dbReference type="NCBI Taxonomy" id="38727"/>
    <lineage>
        <taxon>Eukaryota</taxon>
        <taxon>Viridiplantae</taxon>
        <taxon>Streptophyta</taxon>
        <taxon>Embryophyta</taxon>
        <taxon>Tracheophyta</taxon>
        <taxon>Spermatophyta</taxon>
        <taxon>Magnoliopsida</taxon>
        <taxon>Liliopsida</taxon>
        <taxon>Poales</taxon>
        <taxon>Poaceae</taxon>
        <taxon>PACMAD clade</taxon>
        <taxon>Panicoideae</taxon>
        <taxon>Panicodae</taxon>
        <taxon>Paniceae</taxon>
        <taxon>Panicinae</taxon>
        <taxon>Panicum</taxon>
        <taxon>Panicum sect. Hiantes</taxon>
    </lineage>
</organism>
<reference evidence="18" key="1">
    <citation type="submission" date="2020-05" db="EMBL/GenBank/DDBJ databases">
        <title>WGS assembly of Panicum virgatum.</title>
        <authorList>
            <person name="Lovell J.T."/>
            <person name="Jenkins J."/>
            <person name="Shu S."/>
            <person name="Juenger T.E."/>
            <person name="Schmutz J."/>
        </authorList>
    </citation>
    <scope>NUCLEOTIDE SEQUENCE</scope>
    <source>
        <strain evidence="18">AP13</strain>
    </source>
</reference>
<evidence type="ECO:0000256" key="16">
    <source>
        <dbReference type="ARBA" id="ARBA00058908"/>
    </source>
</evidence>
<dbReference type="GO" id="GO:0010230">
    <property type="term" value="P:alternative respiration"/>
    <property type="evidence" value="ECO:0007669"/>
    <property type="project" value="TreeGrafter"/>
</dbReference>
<accession>A0A8T0XQZ3</accession>
<evidence type="ECO:0000313" key="19">
    <source>
        <dbReference type="Proteomes" id="UP000823388"/>
    </source>
</evidence>
<keyword evidence="7 17" id="KW-0479">Metal-binding</keyword>
<name>A0A8T0XQZ3_PANVG</name>
<keyword evidence="9" id="KW-0809">Transit peptide</keyword>
<keyword evidence="10 17" id="KW-0249">Electron transport</keyword>
<dbReference type="Pfam" id="PF01786">
    <property type="entry name" value="AOX"/>
    <property type="match status" value="1"/>
</dbReference>